<keyword evidence="8" id="KW-1185">Reference proteome</keyword>
<protein>
    <submittedName>
        <fullName evidence="7">YhhN-like protein</fullName>
    </submittedName>
</protein>
<evidence type="ECO:0000256" key="1">
    <source>
        <dbReference type="ARBA" id="ARBA00004141"/>
    </source>
</evidence>
<sequence>MKKIFFHLPFIVIAGGTILSDYFQEGFLYLFKPLIMVWIGAYFLFYSRSIHKKIVQLTMGAFLFSWFGDIALMFSDKGMAFFATGIFFFLIAQLFYIVLFLKTISISGNKSFLKKQPYWLIAFIAYGLVFSILLYNQLDNLLRISIFIYISAILAMSAMALNRLRNGHPASFSLIFAGSLFFIASDSFIAINRFLYSFQHAGAFILFSYIIAQYLIMRGILKQYE</sequence>
<feature type="transmembrane region" description="Helical" evidence="6">
    <location>
        <begin position="80"/>
        <end position="105"/>
    </location>
</feature>
<dbReference type="GO" id="GO:0016020">
    <property type="term" value="C:membrane"/>
    <property type="evidence" value="ECO:0007669"/>
    <property type="project" value="UniProtKB-SubCell"/>
</dbReference>
<evidence type="ECO:0000256" key="3">
    <source>
        <dbReference type="ARBA" id="ARBA00022692"/>
    </source>
</evidence>
<proteinExistence type="inferred from homology"/>
<evidence type="ECO:0000256" key="2">
    <source>
        <dbReference type="ARBA" id="ARBA00007375"/>
    </source>
</evidence>
<reference evidence="7 8" key="1">
    <citation type="submission" date="2016-11" db="EMBL/GenBank/DDBJ databases">
        <authorList>
            <person name="Jaros S."/>
            <person name="Januszkiewicz K."/>
            <person name="Wedrychowicz H."/>
        </authorList>
    </citation>
    <scope>NUCLEOTIDE SEQUENCE [LARGE SCALE GENOMIC DNA]</scope>
    <source>
        <strain evidence="7 8">DSM 27063</strain>
    </source>
</reference>
<feature type="transmembrane region" description="Helical" evidence="6">
    <location>
        <begin position="201"/>
        <end position="221"/>
    </location>
</feature>
<name>A0A1M6PF78_9BACT</name>
<keyword evidence="5 6" id="KW-0472">Membrane</keyword>
<dbReference type="PANTHER" id="PTHR31885:SF6">
    <property type="entry name" value="GH04784P"/>
    <property type="match status" value="1"/>
</dbReference>
<keyword evidence="3 6" id="KW-0812">Transmembrane</keyword>
<feature type="transmembrane region" description="Helical" evidence="6">
    <location>
        <begin position="54"/>
        <end position="74"/>
    </location>
</feature>
<gene>
    <name evidence="7" type="ORF">SAMN05444280_1597</name>
</gene>
<feature type="transmembrane region" description="Helical" evidence="6">
    <location>
        <begin position="173"/>
        <end position="195"/>
    </location>
</feature>
<feature type="transmembrane region" description="Helical" evidence="6">
    <location>
        <begin position="30"/>
        <end position="47"/>
    </location>
</feature>
<evidence type="ECO:0000313" key="8">
    <source>
        <dbReference type="Proteomes" id="UP000184050"/>
    </source>
</evidence>
<keyword evidence="4 6" id="KW-1133">Transmembrane helix</keyword>
<feature type="transmembrane region" description="Helical" evidence="6">
    <location>
        <begin position="117"/>
        <end position="135"/>
    </location>
</feature>
<evidence type="ECO:0000256" key="4">
    <source>
        <dbReference type="ARBA" id="ARBA00022989"/>
    </source>
</evidence>
<dbReference type="AlphaFoldDB" id="A0A1M6PF78"/>
<evidence type="ECO:0000256" key="6">
    <source>
        <dbReference type="SAM" id="Phobius"/>
    </source>
</evidence>
<feature type="transmembrane region" description="Helical" evidence="6">
    <location>
        <begin position="141"/>
        <end position="161"/>
    </location>
</feature>
<dbReference type="InterPro" id="IPR012506">
    <property type="entry name" value="TMEM86B-like"/>
</dbReference>
<dbReference type="GO" id="GO:0016787">
    <property type="term" value="F:hydrolase activity"/>
    <property type="evidence" value="ECO:0007669"/>
    <property type="project" value="TreeGrafter"/>
</dbReference>
<dbReference type="EMBL" id="FQZE01000059">
    <property type="protein sequence ID" value="SHK06581.1"/>
    <property type="molecule type" value="Genomic_DNA"/>
</dbReference>
<dbReference type="Pfam" id="PF07947">
    <property type="entry name" value="YhhN"/>
    <property type="match status" value="1"/>
</dbReference>
<organism evidence="7 8">
    <name type="scientific">Tangfeifania diversioriginum</name>
    <dbReference type="NCBI Taxonomy" id="1168035"/>
    <lineage>
        <taxon>Bacteria</taxon>
        <taxon>Pseudomonadati</taxon>
        <taxon>Bacteroidota</taxon>
        <taxon>Bacteroidia</taxon>
        <taxon>Marinilabiliales</taxon>
        <taxon>Prolixibacteraceae</taxon>
        <taxon>Tangfeifania</taxon>
    </lineage>
</organism>
<comment type="subcellular location">
    <subcellularLocation>
        <location evidence="1">Membrane</location>
        <topology evidence="1">Multi-pass membrane protein</topology>
    </subcellularLocation>
</comment>
<accession>A0A1M6PF78</accession>
<dbReference type="RefSeq" id="WP_073174037.1">
    <property type="nucleotide sequence ID" value="NZ_FQZE01000059.1"/>
</dbReference>
<dbReference type="Proteomes" id="UP000184050">
    <property type="component" value="Unassembled WGS sequence"/>
</dbReference>
<evidence type="ECO:0000313" key="7">
    <source>
        <dbReference type="EMBL" id="SHK06581.1"/>
    </source>
</evidence>
<comment type="similarity">
    <text evidence="2">Belongs to the TMEM86 family.</text>
</comment>
<dbReference type="OrthoDB" id="5651790at2"/>
<dbReference type="PANTHER" id="PTHR31885">
    <property type="entry name" value="GH04784P"/>
    <property type="match status" value="1"/>
</dbReference>
<evidence type="ECO:0000256" key="5">
    <source>
        <dbReference type="ARBA" id="ARBA00023136"/>
    </source>
</evidence>